<accession>A0A016T2V7</accession>
<dbReference type="EMBL" id="JARK01001477">
    <property type="protein sequence ID" value="EYB97333.1"/>
    <property type="molecule type" value="Genomic_DNA"/>
</dbReference>
<dbReference type="AlphaFoldDB" id="A0A016T2V7"/>
<protein>
    <submittedName>
        <fullName evidence="1">Uncharacterized protein</fullName>
    </submittedName>
</protein>
<keyword evidence="2" id="KW-1185">Reference proteome</keyword>
<organism evidence="1 2">
    <name type="scientific">Ancylostoma ceylanicum</name>
    <dbReference type="NCBI Taxonomy" id="53326"/>
    <lineage>
        <taxon>Eukaryota</taxon>
        <taxon>Metazoa</taxon>
        <taxon>Ecdysozoa</taxon>
        <taxon>Nematoda</taxon>
        <taxon>Chromadorea</taxon>
        <taxon>Rhabditida</taxon>
        <taxon>Rhabditina</taxon>
        <taxon>Rhabditomorpha</taxon>
        <taxon>Strongyloidea</taxon>
        <taxon>Ancylostomatidae</taxon>
        <taxon>Ancylostomatinae</taxon>
        <taxon>Ancylostoma</taxon>
    </lineage>
</organism>
<evidence type="ECO:0000313" key="1">
    <source>
        <dbReference type="EMBL" id="EYB97333.1"/>
    </source>
</evidence>
<comment type="caution">
    <text evidence="1">The sequence shown here is derived from an EMBL/GenBank/DDBJ whole genome shotgun (WGS) entry which is preliminary data.</text>
</comment>
<sequence>MKCIVLLKKIDGLRDCTIVAGPKGGIRREHAQDSARNDTEIIIAISQTGSAKNNSPIPRKAYCSDGCFRDSLVLFSVLPFTALVPLDDVALSSEVLRDLCDIRRECFIFNGNKLYNFAGDSFTVDSFNVIGGELRCRKPVVTSRLCSRDYPYIFNSAPWQNVYPWQSTGSLINILKPGSRIKYVRIVSTRLCSCCAHNRRGTWKHRQLKPSTMYAMLLSDIFK</sequence>
<evidence type="ECO:0000313" key="2">
    <source>
        <dbReference type="Proteomes" id="UP000024635"/>
    </source>
</evidence>
<dbReference type="Proteomes" id="UP000024635">
    <property type="component" value="Unassembled WGS sequence"/>
</dbReference>
<reference evidence="2" key="1">
    <citation type="journal article" date="2015" name="Nat. Genet.">
        <title>The genome and transcriptome of the zoonotic hookworm Ancylostoma ceylanicum identify infection-specific gene families.</title>
        <authorList>
            <person name="Schwarz E.M."/>
            <person name="Hu Y."/>
            <person name="Antoshechkin I."/>
            <person name="Miller M.M."/>
            <person name="Sternberg P.W."/>
            <person name="Aroian R.V."/>
        </authorList>
    </citation>
    <scope>NUCLEOTIDE SEQUENCE</scope>
    <source>
        <strain evidence="2">HY135</strain>
    </source>
</reference>
<proteinExistence type="predicted"/>
<gene>
    <name evidence="1" type="primary">Acey_s0141.g2209</name>
    <name evidence="1" type="ORF">Y032_0141g2209</name>
</gene>
<name>A0A016T2V7_9BILA</name>